<sequence>MKMETNKKELFYKCLETINEKIEQYQNRMDQIKESMESNDIKTDYDEDNKGEMLSDFEKNAGYLSEAQEQKEELSKIDPDYKNERIGFGSIVETKEQYYFIAIPLGEISMENGSKIFAISTKAPIYKELEGKQKGDTFQFNGKEQEITGLE</sequence>
<accession>A0A1Y1T691</accession>
<keyword evidence="2" id="KW-0251">Elongation factor</keyword>
<dbReference type="EMBL" id="ARYN01000004">
    <property type="protein sequence ID" value="ORL46558.1"/>
    <property type="molecule type" value="Genomic_DNA"/>
</dbReference>
<feature type="compositionally biased region" description="Basic and acidic residues" evidence="1">
    <location>
        <begin position="68"/>
        <end position="78"/>
    </location>
</feature>
<comment type="caution">
    <text evidence="2">The sequence shown here is derived from an EMBL/GenBank/DDBJ whole genome shotgun (WGS) entry which is preliminary data.</text>
</comment>
<feature type="region of interest" description="Disordered" evidence="1">
    <location>
        <begin position="30"/>
        <end position="78"/>
    </location>
</feature>
<dbReference type="STRING" id="1185767.IIF7_05922"/>
<feature type="compositionally biased region" description="Basic and acidic residues" evidence="1">
    <location>
        <begin position="30"/>
        <end position="59"/>
    </location>
</feature>
<dbReference type="Proteomes" id="UP000192746">
    <property type="component" value="Unassembled WGS sequence"/>
</dbReference>
<proteinExistence type="predicted"/>
<organism evidence="2 3">
    <name type="scientific">Zunongwangia atlantica 22II14-10F7</name>
    <dbReference type="NCBI Taxonomy" id="1185767"/>
    <lineage>
        <taxon>Bacteria</taxon>
        <taxon>Pseudomonadati</taxon>
        <taxon>Bacteroidota</taxon>
        <taxon>Flavobacteriia</taxon>
        <taxon>Flavobacteriales</taxon>
        <taxon>Flavobacteriaceae</taxon>
        <taxon>Zunongwangia</taxon>
    </lineage>
</organism>
<evidence type="ECO:0000313" key="2">
    <source>
        <dbReference type="EMBL" id="ORL46558.1"/>
    </source>
</evidence>
<evidence type="ECO:0000256" key="1">
    <source>
        <dbReference type="SAM" id="MobiDB-lite"/>
    </source>
</evidence>
<gene>
    <name evidence="2" type="ORF">IIF7_05922</name>
</gene>
<reference evidence="2 3" key="1">
    <citation type="submission" date="2013-04" db="EMBL/GenBank/DDBJ databases">
        <title>Zunongwangia sp. 22II14-10F7 Genome Sequencing.</title>
        <authorList>
            <person name="Lai Q."/>
            <person name="Shao Z."/>
        </authorList>
    </citation>
    <scope>NUCLEOTIDE SEQUENCE [LARGE SCALE GENOMIC DNA]</scope>
    <source>
        <strain evidence="2 3">22II14-10F7</strain>
    </source>
</reference>
<keyword evidence="2" id="KW-0648">Protein biosynthesis</keyword>
<evidence type="ECO:0000313" key="3">
    <source>
        <dbReference type="Proteomes" id="UP000192746"/>
    </source>
</evidence>
<keyword evidence="3" id="KW-1185">Reference proteome</keyword>
<dbReference type="AlphaFoldDB" id="A0A1Y1T691"/>
<protein>
    <submittedName>
        <fullName evidence="2">Transcription elongation factor</fullName>
    </submittedName>
</protein>
<dbReference type="GO" id="GO:0003746">
    <property type="term" value="F:translation elongation factor activity"/>
    <property type="evidence" value="ECO:0007669"/>
    <property type="project" value="UniProtKB-KW"/>
</dbReference>
<name>A0A1Y1T691_9FLAO</name>